<proteinExistence type="predicted"/>
<dbReference type="FunFam" id="1.10.220.10:FF:000021">
    <property type="entry name" value="annexin D4"/>
    <property type="match status" value="1"/>
</dbReference>
<dbReference type="Pfam" id="PF00191">
    <property type="entry name" value="Annexin"/>
    <property type="match status" value="2"/>
</dbReference>
<protein>
    <submittedName>
        <fullName evidence="6">Uncharacterized protein</fullName>
    </submittedName>
</protein>
<dbReference type="GO" id="GO:0009408">
    <property type="term" value="P:response to heat"/>
    <property type="evidence" value="ECO:0007669"/>
    <property type="project" value="TreeGrafter"/>
</dbReference>
<sequence>MLIHQARAPVPHKPDAENGDGTMPPDLYASVNQLRPNRACRGQPDASDLLHMYTVVRSKRESALVSSYRYEGPKFREDIAKSEAKTLFDAVKNAAKKNPIEDEVVRILSTRSKLHLKSVFKHYKDISGKHMEEEVEAYPSLKHTVECLSTPHTYFIKVLEEAINPNANEKVKEGLTRVIVTRADADMKAIKEEYHKKNGAALIDKIEHMANGNFKNFLLTLLARGG</sequence>
<dbReference type="Proteomes" id="UP000585474">
    <property type="component" value="Unassembled WGS sequence"/>
</dbReference>
<dbReference type="GO" id="GO:0005544">
    <property type="term" value="F:calcium-dependent phospholipid binding"/>
    <property type="evidence" value="ECO:0007669"/>
    <property type="project" value="UniProtKB-KW"/>
</dbReference>
<dbReference type="EMBL" id="BJWL01000008">
    <property type="protein sequence ID" value="GFY92300.1"/>
    <property type="molecule type" value="Genomic_DNA"/>
</dbReference>
<dbReference type="OrthoDB" id="37886at2759"/>
<evidence type="ECO:0000313" key="6">
    <source>
        <dbReference type="EMBL" id="GFY92300.1"/>
    </source>
</evidence>
<keyword evidence="3" id="KW-0041">Annexin</keyword>
<evidence type="ECO:0000256" key="4">
    <source>
        <dbReference type="ARBA" id="ARBA00023302"/>
    </source>
</evidence>
<dbReference type="InterPro" id="IPR037104">
    <property type="entry name" value="Annexin_sf"/>
</dbReference>
<dbReference type="GO" id="GO:0009651">
    <property type="term" value="P:response to salt stress"/>
    <property type="evidence" value="ECO:0007669"/>
    <property type="project" value="TreeGrafter"/>
</dbReference>
<evidence type="ECO:0000313" key="7">
    <source>
        <dbReference type="Proteomes" id="UP000585474"/>
    </source>
</evidence>
<evidence type="ECO:0000256" key="3">
    <source>
        <dbReference type="ARBA" id="ARBA00023216"/>
    </source>
</evidence>
<dbReference type="GO" id="GO:0005737">
    <property type="term" value="C:cytoplasm"/>
    <property type="evidence" value="ECO:0007669"/>
    <property type="project" value="TreeGrafter"/>
</dbReference>
<dbReference type="GO" id="GO:0009409">
    <property type="term" value="P:response to cold"/>
    <property type="evidence" value="ECO:0007669"/>
    <property type="project" value="TreeGrafter"/>
</dbReference>
<evidence type="ECO:0000256" key="1">
    <source>
        <dbReference type="ARBA" id="ARBA00022737"/>
    </source>
</evidence>
<name>A0A7J0F0V7_9ERIC</name>
<evidence type="ECO:0000256" key="5">
    <source>
        <dbReference type="SAM" id="MobiDB-lite"/>
    </source>
</evidence>
<dbReference type="FunFam" id="1.10.220.10:FF:000014">
    <property type="entry name" value="annexin D4"/>
    <property type="match status" value="1"/>
</dbReference>
<dbReference type="PROSITE" id="PS51897">
    <property type="entry name" value="ANNEXIN_2"/>
    <property type="match status" value="1"/>
</dbReference>
<dbReference type="SMART" id="SM00335">
    <property type="entry name" value="ANX"/>
    <property type="match status" value="2"/>
</dbReference>
<dbReference type="PANTHER" id="PTHR10502">
    <property type="entry name" value="ANNEXIN"/>
    <property type="match status" value="1"/>
</dbReference>
<dbReference type="GO" id="GO:0005509">
    <property type="term" value="F:calcium ion binding"/>
    <property type="evidence" value="ECO:0007669"/>
    <property type="project" value="InterPro"/>
</dbReference>
<dbReference type="Gene3D" id="1.10.220.10">
    <property type="entry name" value="Annexin"/>
    <property type="match status" value="2"/>
</dbReference>
<keyword evidence="7" id="KW-1185">Reference proteome</keyword>
<dbReference type="InterPro" id="IPR018502">
    <property type="entry name" value="Annexin_repeat"/>
</dbReference>
<gene>
    <name evidence="6" type="ORF">Acr_08g0006960</name>
</gene>
<evidence type="ECO:0000256" key="2">
    <source>
        <dbReference type="ARBA" id="ARBA00022837"/>
    </source>
</evidence>
<dbReference type="GO" id="GO:0001786">
    <property type="term" value="F:phosphatidylserine binding"/>
    <property type="evidence" value="ECO:0007669"/>
    <property type="project" value="TreeGrafter"/>
</dbReference>
<dbReference type="AlphaFoldDB" id="A0A7J0F0V7"/>
<dbReference type="SUPFAM" id="SSF47874">
    <property type="entry name" value="Annexin"/>
    <property type="match status" value="1"/>
</dbReference>
<organism evidence="6 7">
    <name type="scientific">Actinidia rufa</name>
    <dbReference type="NCBI Taxonomy" id="165716"/>
    <lineage>
        <taxon>Eukaryota</taxon>
        <taxon>Viridiplantae</taxon>
        <taxon>Streptophyta</taxon>
        <taxon>Embryophyta</taxon>
        <taxon>Tracheophyta</taxon>
        <taxon>Spermatophyta</taxon>
        <taxon>Magnoliopsida</taxon>
        <taxon>eudicotyledons</taxon>
        <taxon>Gunneridae</taxon>
        <taxon>Pentapetalae</taxon>
        <taxon>asterids</taxon>
        <taxon>Ericales</taxon>
        <taxon>Actinidiaceae</taxon>
        <taxon>Actinidia</taxon>
    </lineage>
</organism>
<feature type="region of interest" description="Disordered" evidence="5">
    <location>
        <begin position="1"/>
        <end position="24"/>
    </location>
</feature>
<dbReference type="GO" id="GO:0009414">
    <property type="term" value="P:response to water deprivation"/>
    <property type="evidence" value="ECO:0007669"/>
    <property type="project" value="TreeGrafter"/>
</dbReference>
<comment type="caution">
    <text evidence="6">The sequence shown here is derived from an EMBL/GenBank/DDBJ whole genome shotgun (WGS) entry which is preliminary data.</text>
</comment>
<dbReference type="GO" id="GO:0005886">
    <property type="term" value="C:plasma membrane"/>
    <property type="evidence" value="ECO:0007669"/>
    <property type="project" value="TreeGrafter"/>
</dbReference>
<accession>A0A7J0F0V7</accession>
<keyword evidence="1" id="KW-0677">Repeat</keyword>
<reference evidence="6 7" key="1">
    <citation type="submission" date="2019-07" db="EMBL/GenBank/DDBJ databases">
        <title>De Novo Assembly of kiwifruit Actinidia rufa.</title>
        <authorList>
            <person name="Sugita-Konishi S."/>
            <person name="Sato K."/>
            <person name="Mori E."/>
            <person name="Abe Y."/>
            <person name="Kisaki G."/>
            <person name="Hamano K."/>
            <person name="Suezawa K."/>
            <person name="Otani M."/>
            <person name="Fukuda T."/>
            <person name="Manabe T."/>
            <person name="Gomi K."/>
            <person name="Tabuchi M."/>
            <person name="Akimitsu K."/>
            <person name="Kataoka I."/>
        </authorList>
    </citation>
    <scope>NUCLEOTIDE SEQUENCE [LARGE SCALE GENOMIC DNA]</scope>
    <source>
        <strain evidence="7">cv. Fuchu</strain>
    </source>
</reference>
<keyword evidence="4" id="KW-0111">Calcium/phospholipid-binding</keyword>
<dbReference type="PANTHER" id="PTHR10502:SF196">
    <property type="entry name" value="ANNEXIN D4"/>
    <property type="match status" value="1"/>
</dbReference>
<keyword evidence="2" id="KW-0106">Calcium</keyword>